<name>A0AAJ5C4D1_9BASI</name>
<feature type="region of interest" description="Disordered" evidence="6">
    <location>
        <begin position="335"/>
        <end position="375"/>
    </location>
</feature>
<dbReference type="GO" id="GO:0015031">
    <property type="term" value="P:protein transport"/>
    <property type="evidence" value="ECO:0007669"/>
    <property type="project" value="UniProtKB-KW"/>
</dbReference>
<dbReference type="EMBL" id="OAPG01000003">
    <property type="protein sequence ID" value="SNX83354.1"/>
    <property type="molecule type" value="Genomic_DNA"/>
</dbReference>
<dbReference type="Pfam" id="PF04129">
    <property type="entry name" value="Vps52_CC"/>
    <property type="match status" value="1"/>
</dbReference>
<comment type="caution">
    <text evidence="9">The sequence shown here is derived from an EMBL/GenBank/DDBJ whole genome shotgun (WGS) entry which is preliminary data.</text>
</comment>
<comment type="subcellular location">
    <subcellularLocation>
        <location evidence="1">Golgi apparatus</location>
        <location evidence="1">trans-Golgi network</location>
    </subcellularLocation>
</comment>
<feature type="compositionally biased region" description="Polar residues" evidence="6">
    <location>
        <begin position="496"/>
        <end position="508"/>
    </location>
</feature>
<evidence type="ECO:0000256" key="3">
    <source>
        <dbReference type="ARBA" id="ARBA00022448"/>
    </source>
</evidence>
<evidence type="ECO:0000313" key="10">
    <source>
        <dbReference type="Proteomes" id="UP001294444"/>
    </source>
</evidence>
<feature type="region of interest" description="Disordered" evidence="6">
    <location>
        <begin position="481"/>
        <end position="523"/>
    </location>
</feature>
<evidence type="ECO:0000313" key="9">
    <source>
        <dbReference type="EMBL" id="SNX83354.1"/>
    </source>
</evidence>
<feature type="region of interest" description="Disordered" evidence="6">
    <location>
        <begin position="298"/>
        <end position="322"/>
    </location>
</feature>
<protein>
    <submittedName>
        <fullName evidence="9">Related to VPS52 - component of the Golgi-associated retrograde protein complex</fullName>
    </submittedName>
</protein>
<dbReference type="GO" id="GO:0000938">
    <property type="term" value="C:GARP complex"/>
    <property type="evidence" value="ECO:0007669"/>
    <property type="project" value="TreeGrafter"/>
</dbReference>
<dbReference type="GO" id="GO:0006896">
    <property type="term" value="P:Golgi to vacuole transport"/>
    <property type="evidence" value="ECO:0007669"/>
    <property type="project" value="TreeGrafter"/>
</dbReference>
<sequence length="853" mass="90954">MMVDDATAERLANAASAAATLTSSSSLDIQILHNQALSHRSQVESHQDTTYLNLAPTFLHLHQQATSSKQLLTSLETFLSTFQSDLSTLSTHISALQSTSHQIDSRLDATKDVEIQLANFLSHIALSPRVVDLFFDTDPETWPELWSKAVRQLEKVLDATSSSATLVLPPTSSTAAETTGGEKRIVNIGDIQAVNEVRSVAEACRNMVASKLRTYLTTPHTAIKSSVTTNLQVLQTSVLLRHHRGMYAFLARQMPRVAIDVQRNYVQCARLYFETAFRRYTRSLGVIRKRWNDSNTSISLITDPIPNNSSSGSGNYATDAKSKLQSDMTNLARLTATSSSSSNTTNFLPPRLGGDSNTAQRPPFDSQNSSAGGIVGDAEAMSTNSSSTSSGVSLDPWFFSPHRMQYSKLDAPNAATVLGYFADEPSFKACPENLFRSLGLVMVDNACSEYCFITRFFEGISTSSSSFSDDDNEDDQITTKNLTDAEKNGMAPEESASVTGSNTSTRIVSEQGEAEQDQGPEASVVQLSLVEQAKLKGRGASEEMLKQIYDPSLNTFSSFTRTLLSSSSSFGSSSFGSSASTLAASATSVVSGGGISINSNSNSGSGGGGGSNVGIGSISGPSGYFSLLSMLQINDSLLELVQTRLGGGGCSVLEGVLMGFKIATYPLVKRFLDDQIAAVTHLHRSSDKNDSTTSSSGMMWGVLGSITGTTFSSTKQQQQILTQDLVQMVAVRYICLLTKSLWILGDSTDQGILGALTRLRTELAKVFTSTKTTSTTTTTTTTSGWTKENKINCIKTIIEAIQASVNVVVGTSISISGNGNGNGGGGGGGGGLGSHSRIQNEFSFWREVLTSIS</sequence>
<accession>A0AAJ5C4D1</accession>
<comment type="similarity">
    <text evidence="2">Belongs to the VPS52 family.</text>
</comment>
<dbReference type="PANTHER" id="PTHR14190:SF7">
    <property type="entry name" value="VACUOLAR PROTEIN SORTING-ASSOCIATED PROTEIN 52 HOMOLOG"/>
    <property type="match status" value="1"/>
</dbReference>
<feature type="domain" description="Vps52 C-terminal" evidence="8">
    <location>
        <begin position="419"/>
        <end position="458"/>
    </location>
</feature>
<proteinExistence type="inferred from homology"/>
<dbReference type="GO" id="GO:0005829">
    <property type="term" value="C:cytosol"/>
    <property type="evidence" value="ECO:0007669"/>
    <property type="project" value="GOC"/>
</dbReference>
<dbReference type="Pfam" id="PF20655">
    <property type="entry name" value="Vps52_C"/>
    <property type="match status" value="1"/>
</dbReference>
<evidence type="ECO:0000256" key="5">
    <source>
        <dbReference type="ARBA" id="ARBA00023034"/>
    </source>
</evidence>
<evidence type="ECO:0000256" key="6">
    <source>
        <dbReference type="SAM" id="MobiDB-lite"/>
    </source>
</evidence>
<dbReference type="GO" id="GO:0032456">
    <property type="term" value="P:endocytic recycling"/>
    <property type="evidence" value="ECO:0007669"/>
    <property type="project" value="TreeGrafter"/>
</dbReference>
<keyword evidence="5" id="KW-0333">Golgi apparatus</keyword>
<dbReference type="Proteomes" id="UP001294444">
    <property type="component" value="Unassembled WGS sequence"/>
</dbReference>
<dbReference type="GO" id="GO:0042147">
    <property type="term" value="P:retrograde transport, endosome to Golgi"/>
    <property type="evidence" value="ECO:0007669"/>
    <property type="project" value="TreeGrafter"/>
</dbReference>
<dbReference type="InterPro" id="IPR007258">
    <property type="entry name" value="Vps52"/>
</dbReference>
<feature type="domain" description="Vps52 coiled-coil" evidence="7">
    <location>
        <begin position="60"/>
        <end position="250"/>
    </location>
</feature>
<evidence type="ECO:0000256" key="1">
    <source>
        <dbReference type="ARBA" id="ARBA00004601"/>
    </source>
</evidence>
<feature type="compositionally biased region" description="Low complexity" evidence="6">
    <location>
        <begin position="335"/>
        <end position="346"/>
    </location>
</feature>
<reference evidence="9" key="1">
    <citation type="submission" date="2023-10" db="EMBL/GenBank/DDBJ databases">
        <authorList>
            <person name="Guldener U."/>
        </authorList>
    </citation>
    <scope>NUCLEOTIDE SEQUENCE</scope>
    <source>
        <strain evidence="9">Mp4</strain>
    </source>
</reference>
<keyword evidence="3" id="KW-0813">Transport</keyword>
<dbReference type="GO" id="GO:0019905">
    <property type="term" value="F:syntaxin binding"/>
    <property type="evidence" value="ECO:0007669"/>
    <property type="project" value="TreeGrafter"/>
</dbReference>
<dbReference type="PANTHER" id="PTHR14190">
    <property type="entry name" value="SUPPRESSOR OF ACTIN MUTATIONS 2/VACUOLAR PROTEIN SORTING 52"/>
    <property type="match status" value="1"/>
</dbReference>
<dbReference type="InterPro" id="IPR048361">
    <property type="entry name" value="Vps52_C"/>
</dbReference>
<keyword evidence="10" id="KW-1185">Reference proteome</keyword>
<evidence type="ECO:0000259" key="7">
    <source>
        <dbReference type="Pfam" id="PF04129"/>
    </source>
</evidence>
<feature type="compositionally biased region" description="Polar residues" evidence="6">
    <location>
        <begin position="355"/>
        <end position="371"/>
    </location>
</feature>
<gene>
    <name evidence="9" type="ORF">MEPE_02061</name>
</gene>
<evidence type="ECO:0000259" key="8">
    <source>
        <dbReference type="Pfam" id="PF20655"/>
    </source>
</evidence>
<dbReference type="AlphaFoldDB" id="A0AAJ5C4D1"/>
<organism evidence="9 10">
    <name type="scientific">Melanopsichium pennsylvanicum</name>
    <dbReference type="NCBI Taxonomy" id="63383"/>
    <lineage>
        <taxon>Eukaryota</taxon>
        <taxon>Fungi</taxon>
        <taxon>Dikarya</taxon>
        <taxon>Basidiomycota</taxon>
        <taxon>Ustilaginomycotina</taxon>
        <taxon>Ustilaginomycetes</taxon>
        <taxon>Ustilaginales</taxon>
        <taxon>Ustilaginaceae</taxon>
        <taxon>Melanopsichium</taxon>
    </lineage>
</organism>
<evidence type="ECO:0000256" key="4">
    <source>
        <dbReference type="ARBA" id="ARBA00022927"/>
    </source>
</evidence>
<dbReference type="InterPro" id="IPR048319">
    <property type="entry name" value="Vps52_CC"/>
</dbReference>
<dbReference type="Gene3D" id="1.10.8.1170">
    <property type="match status" value="1"/>
</dbReference>
<keyword evidence="4" id="KW-0653">Protein transport</keyword>
<evidence type="ECO:0000256" key="2">
    <source>
        <dbReference type="ARBA" id="ARBA00008180"/>
    </source>
</evidence>